<evidence type="ECO:0000313" key="2">
    <source>
        <dbReference type="EMBL" id="PCG10602.1"/>
    </source>
</evidence>
<dbReference type="EMBL" id="NWVD01000001">
    <property type="protein sequence ID" value="PCG10602.1"/>
    <property type="molecule type" value="Genomic_DNA"/>
</dbReference>
<keyword evidence="1" id="KW-1133">Transmembrane helix</keyword>
<evidence type="ECO:0000313" key="3">
    <source>
        <dbReference type="Proteomes" id="UP000218784"/>
    </source>
</evidence>
<keyword evidence="3" id="KW-1185">Reference proteome</keyword>
<keyword evidence="1" id="KW-0472">Membrane</keyword>
<comment type="caution">
    <text evidence="2">The sequence shown here is derived from an EMBL/GenBank/DDBJ whole genome shotgun (WGS) entry which is preliminary data.</text>
</comment>
<protein>
    <submittedName>
        <fullName evidence="2">Uncharacterized protein</fullName>
    </submittedName>
</protein>
<dbReference type="Proteomes" id="UP000218784">
    <property type="component" value="Unassembled WGS sequence"/>
</dbReference>
<gene>
    <name evidence="2" type="ORF">COA17_04185</name>
</gene>
<accession>A0A2A4I0G7</accession>
<feature type="transmembrane region" description="Helical" evidence="1">
    <location>
        <begin position="36"/>
        <end position="61"/>
    </location>
</feature>
<organism evidence="2 3">
    <name type="scientific">Sphingomonas ginsenosidimutans</name>
    <dbReference type="NCBI Taxonomy" id="862134"/>
    <lineage>
        <taxon>Bacteria</taxon>
        <taxon>Pseudomonadati</taxon>
        <taxon>Pseudomonadota</taxon>
        <taxon>Alphaproteobacteria</taxon>
        <taxon>Sphingomonadales</taxon>
        <taxon>Sphingomonadaceae</taxon>
        <taxon>Sphingomonas</taxon>
    </lineage>
</organism>
<name>A0A2A4I0G7_9SPHN</name>
<reference evidence="2 3" key="1">
    <citation type="submission" date="2017-09" db="EMBL/GenBank/DDBJ databases">
        <title>Sphingomonas ginsenosidimutans KACC 14949, whole genome shotgun sequence.</title>
        <authorList>
            <person name="Feng G."/>
            <person name="Zhu H."/>
        </authorList>
    </citation>
    <scope>NUCLEOTIDE SEQUENCE [LARGE SCALE GENOMIC DNA]</scope>
    <source>
        <strain evidence="2 3">KACC 14949</strain>
    </source>
</reference>
<dbReference type="RefSeq" id="WP_066711350.1">
    <property type="nucleotide sequence ID" value="NZ_JAIEOT010000122.1"/>
</dbReference>
<proteinExistence type="predicted"/>
<sequence length="68" mass="7075">MIEAVALTYGMLLSFVLSGASRNRKLARPNPPMLEYVGYVLFGVTATAAVALAVYAGWGVIDGAVTAV</sequence>
<evidence type="ECO:0000256" key="1">
    <source>
        <dbReference type="SAM" id="Phobius"/>
    </source>
</evidence>
<dbReference type="AlphaFoldDB" id="A0A2A4I0G7"/>
<keyword evidence="1" id="KW-0812">Transmembrane</keyword>